<dbReference type="PANTHER" id="PTHR42718">
    <property type="entry name" value="MAJOR FACILITATOR SUPERFAMILY MULTIDRUG TRANSPORTER MFSC"/>
    <property type="match status" value="1"/>
</dbReference>
<dbReference type="EMBL" id="BLIR01000001">
    <property type="protein sequence ID" value="GFE36743.1"/>
    <property type="molecule type" value="Genomic_DNA"/>
</dbReference>
<dbReference type="Gene3D" id="1.20.1250.20">
    <property type="entry name" value="MFS general substrate transporter like domains"/>
    <property type="match status" value="2"/>
</dbReference>
<keyword evidence="6" id="KW-0046">Antibiotic resistance</keyword>
<feature type="transmembrane region" description="Helical" evidence="8">
    <location>
        <begin position="213"/>
        <end position="231"/>
    </location>
</feature>
<accession>A0A640UL27</accession>
<feature type="transmembrane region" description="Helical" evidence="8">
    <location>
        <begin position="373"/>
        <end position="396"/>
    </location>
</feature>
<evidence type="ECO:0000313" key="10">
    <source>
        <dbReference type="EMBL" id="GFE36743.1"/>
    </source>
</evidence>
<evidence type="ECO:0000256" key="5">
    <source>
        <dbReference type="ARBA" id="ARBA00023136"/>
    </source>
</evidence>
<evidence type="ECO:0000256" key="7">
    <source>
        <dbReference type="SAM" id="MobiDB-lite"/>
    </source>
</evidence>
<organism evidence="10 11">
    <name type="scientific">Streptomyces tubercidicus</name>
    <dbReference type="NCBI Taxonomy" id="47759"/>
    <lineage>
        <taxon>Bacteria</taxon>
        <taxon>Bacillati</taxon>
        <taxon>Actinomycetota</taxon>
        <taxon>Actinomycetes</taxon>
        <taxon>Kitasatosporales</taxon>
        <taxon>Streptomycetaceae</taxon>
        <taxon>Streptomyces</taxon>
    </lineage>
</organism>
<proteinExistence type="predicted"/>
<keyword evidence="2" id="KW-0813">Transport</keyword>
<dbReference type="InterPro" id="IPR036259">
    <property type="entry name" value="MFS_trans_sf"/>
</dbReference>
<name>A0A640UL27_9ACTN</name>
<dbReference type="InterPro" id="IPR011701">
    <property type="entry name" value="MFS"/>
</dbReference>
<evidence type="ECO:0000256" key="6">
    <source>
        <dbReference type="ARBA" id="ARBA00023251"/>
    </source>
</evidence>
<keyword evidence="11" id="KW-1185">Reference proteome</keyword>
<evidence type="ECO:0000256" key="4">
    <source>
        <dbReference type="ARBA" id="ARBA00022989"/>
    </source>
</evidence>
<dbReference type="Pfam" id="PF07690">
    <property type="entry name" value="MFS_1"/>
    <property type="match status" value="1"/>
</dbReference>
<reference evidence="10 11" key="1">
    <citation type="submission" date="2019-12" db="EMBL/GenBank/DDBJ databases">
        <title>Whole genome shotgun sequence of Streptomyces tubercidicus NBRC 13090.</title>
        <authorList>
            <person name="Ichikawa N."/>
            <person name="Kimura A."/>
            <person name="Kitahashi Y."/>
            <person name="Komaki H."/>
            <person name="Tamura T."/>
        </authorList>
    </citation>
    <scope>NUCLEOTIDE SEQUENCE [LARGE SCALE GENOMIC DNA]</scope>
    <source>
        <strain evidence="10 11">NBRC 13090</strain>
    </source>
</reference>
<keyword evidence="3 8" id="KW-0812">Transmembrane</keyword>
<dbReference type="GO" id="GO:0005886">
    <property type="term" value="C:plasma membrane"/>
    <property type="evidence" value="ECO:0007669"/>
    <property type="project" value="UniProtKB-SubCell"/>
</dbReference>
<feature type="transmembrane region" description="Helical" evidence="8">
    <location>
        <begin position="91"/>
        <end position="109"/>
    </location>
</feature>
<feature type="transmembrane region" description="Helical" evidence="8">
    <location>
        <begin position="417"/>
        <end position="438"/>
    </location>
</feature>
<dbReference type="InterPro" id="IPR020846">
    <property type="entry name" value="MFS_dom"/>
</dbReference>
<feature type="transmembrane region" description="Helical" evidence="8">
    <location>
        <begin position="180"/>
        <end position="201"/>
    </location>
</feature>
<feature type="transmembrane region" description="Helical" evidence="8">
    <location>
        <begin position="279"/>
        <end position="298"/>
    </location>
</feature>
<dbReference type="CDD" id="cd17321">
    <property type="entry name" value="MFS_MMR_MDR_like"/>
    <property type="match status" value="1"/>
</dbReference>
<dbReference type="GO" id="GO:0046677">
    <property type="term" value="P:response to antibiotic"/>
    <property type="evidence" value="ECO:0007669"/>
    <property type="project" value="UniProtKB-KW"/>
</dbReference>
<evidence type="ECO:0000256" key="2">
    <source>
        <dbReference type="ARBA" id="ARBA00022448"/>
    </source>
</evidence>
<evidence type="ECO:0000256" key="1">
    <source>
        <dbReference type="ARBA" id="ARBA00004651"/>
    </source>
</evidence>
<dbReference type="GO" id="GO:0022857">
    <property type="term" value="F:transmembrane transporter activity"/>
    <property type="evidence" value="ECO:0007669"/>
    <property type="project" value="InterPro"/>
</dbReference>
<dbReference type="PROSITE" id="PS50850">
    <property type="entry name" value="MFS"/>
    <property type="match status" value="1"/>
</dbReference>
<evidence type="ECO:0000313" key="11">
    <source>
        <dbReference type="Proteomes" id="UP000431826"/>
    </source>
</evidence>
<feature type="compositionally biased region" description="Acidic residues" evidence="7">
    <location>
        <begin position="526"/>
        <end position="538"/>
    </location>
</feature>
<sequence>MNSPMDTAIPGRRRLRAAPSARTATLITSCLAVCLAQIALAMPATLNGLFQESLHPVGSQLTWISDAFLLPVTVLELTFGVLGDLFGRKRLLVGGAGLLAVSELVAATANGIPQLWAGQFLGGLGAAALFPTTLAMVAAGTHTPRDRARGIAVWTASLSTGGFLAPVLGGVSGTYGSWKISFVIVAALAVLVALACWLWAADSSAPEGRSLDWGGQLTVLIGMFALVYAVIQGPADGWSSPSVVGAFIIATVFMVLFVFAERRARSPLLRLDLFRNRSFAVVSIITVVGMFSFLGTAYATSIRMGVIQHQSPMRTSVAFVLLGGFALVLTPLVSRLLERANPRWLLSGGLLLIATGDFWMATVDIRDTSLGVLFAPLGLVGIGYAFSVASLTAVTVNTVPLRYAGMASASTSLLRDFGFTLGPALIGAVALGHAASAFRSGLTASSLDPAVKTAAAEVAHTGGPLAANSVPPHSAPGQAIPLAREALGQGYSLGYAVCGAAALASCLLAVSAMRGVSRQPHGTEDSPTEDIPAEAVPE</sequence>
<protein>
    <submittedName>
        <fullName evidence="10">MFS transporter</fullName>
    </submittedName>
</protein>
<keyword evidence="5 8" id="KW-0472">Membrane</keyword>
<feature type="region of interest" description="Disordered" evidence="7">
    <location>
        <begin position="517"/>
        <end position="538"/>
    </location>
</feature>
<gene>
    <name evidence="10" type="ORF">Stube_14160</name>
</gene>
<dbReference type="Proteomes" id="UP000431826">
    <property type="component" value="Unassembled WGS sequence"/>
</dbReference>
<feature type="domain" description="Major facilitator superfamily (MFS) profile" evidence="9">
    <location>
        <begin position="1"/>
        <end position="517"/>
    </location>
</feature>
<feature type="transmembrane region" description="Helical" evidence="8">
    <location>
        <begin position="344"/>
        <end position="361"/>
    </location>
</feature>
<dbReference type="PANTHER" id="PTHR42718:SF9">
    <property type="entry name" value="MAJOR FACILITATOR SUPERFAMILY MULTIDRUG TRANSPORTER MFSC"/>
    <property type="match status" value="1"/>
</dbReference>
<evidence type="ECO:0000256" key="8">
    <source>
        <dbReference type="SAM" id="Phobius"/>
    </source>
</evidence>
<comment type="subcellular location">
    <subcellularLocation>
        <location evidence="1">Cell membrane</location>
        <topology evidence="1">Multi-pass membrane protein</topology>
    </subcellularLocation>
</comment>
<feature type="transmembrane region" description="Helical" evidence="8">
    <location>
        <begin position="491"/>
        <end position="510"/>
    </location>
</feature>
<dbReference type="AlphaFoldDB" id="A0A640UL27"/>
<evidence type="ECO:0000259" key="9">
    <source>
        <dbReference type="PROSITE" id="PS50850"/>
    </source>
</evidence>
<feature type="transmembrane region" description="Helical" evidence="8">
    <location>
        <begin position="115"/>
        <end position="139"/>
    </location>
</feature>
<dbReference type="SUPFAM" id="SSF103473">
    <property type="entry name" value="MFS general substrate transporter"/>
    <property type="match status" value="1"/>
</dbReference>
<feature type="transmembrane region" description="Helical" evidence="8">
    <location>
        <begin position="318"/>
        <end position="337"/>
    </location>
</feature>
<feature type="transmembrane region" description="Helical" evidence="8">
    <location>
        <begin position="151"/>
        <end position="168"/>
    </location>
</feature>
<evidence type="ECO:0000256" key="3">
    <source>
        <dbReference type="ARBA" id="ARBA00022692"/>
    </source>
</evidence>
<feature type="transmembrane region" description="Helical" evidence="8">
    <location>
        <begin position="237"/>
        <end position="259"/>
    </location>
</feature>
<feature type="transmembrane region" description="Helical" evidence="8">
    <location>
        <begin position="67"/>
        <end position="86"/>
    </location>
</feature>
<comment type="caution">
    <text evidence="10">The sequence shown here is derived from an EMBL/GenBank/DDBJ whole genome shotgun (WGS) entry which is preliminary data.</text>
</comment>
<keyword evidence="4 8" id="KW-1133">Transmembrane helix</keyword>